<feature type="compositionally biased region" description="Low complexity" evidence="1">
    <location>
        <begin position="30"/>
        <end position="41"/>
    </location>
</feature>
<reference evidence="2 3" key="1">
    <citation type="submission" date="2014-02" db="EMBL/GenBank/DDBJ databases">
        <title>Transposable element dynamics among asymbiotic and ectomycorrhizal Amanita fungi.</title>
        <authorList>
            <consortium name="DOE Joint Genome Institute"/>
            <person name="Hess J."/>
            <person name="Skrede I."/>
            <person name="Wolfe B."/>
            <person name="LaButti K."/>
            <person name="Ohm R.A."/>
            <person name="Grigoriev I.V."/>
            <person name="Pringle A."/>
        </authorList>
    </citation>
    <scope>NUCLEOTIDE SEQUENCE [LARGE SCALE GENOMIC DNA]</scope>
    <source>
        <strain evidence="2 3">SKay4041</strain>
    </source>
</reference>
<keyword evidence="3" id="KW-1185">Reference proteome</keyword>
<accession>A0A2A9NKQ4</accession>
<gene>
    <name evidence="2" type="ORF">AMATHDRAFT_65921</name>
</gene>
<proteinExistence type="predicted"/>
<protein>
    <submittedName>
        <fullName evidence="2">Uncharacterized protein</fullName>
    </submittedName>
</protein>
<organism evidence="2 3">
    <name type="scientific">Amanita thiersii Skay4041</name>
    <dbReference type="NCBI Taxonomy" id="703135"/>
    <lineage>
        <taxon>Eukaryota</taxon>
        <taxon>Fungi</taxon>
        <taxon>Dikarya</taxon>
        <taxon>Basidiomycota</taxon>
        <taxon>Agaricomycotina</taxon>
        <taxon>Agaricomycetes</taxon>
        <taxon>Agaricomycetidae</taxon>
        <taxon>Agaricales</taxon>
        <taxon>Pluteineae</taxon>
        <taxon>Amanitaceae</taxon>
        <taxon>Amanita</taxon>
    </lineage>
</organism>
<evidence type="ECO:0000313" key="2">
    <source>
        <dbReference type="EMBL" id="PFH48263.1"/>
    </source>
</evidence>
<name>A0A2A9NKQ4_9AGAR</name>
<sequence length="107" mass="11536">MGSFDSQPSAAQQFLSKRETRLLAQTAQVSHSQSSSGMQGSRPGRKSEQSEGSEGQMPAQVIEEQLEIQSLRQRLADVEYRLGLWGGAVSITGDPLSYISVRGHDGG</sequence>
<dbReference type="EMBL" id="KZ302070">
    <property type="protein sequence ID" value="PFH48263.1"/>
    <property type="molecule type" value="Genomic_DNA"/>
</dbReference>
<evidence type="ECO:0000313" key="3">
    <source>
        <dbReference type="Proteomes" id="UP000242287"/>
    </source>
</evidence>
<feature type="region of interest" description="Disordered" evidence="1">
    <location>
        <begin position="22"/>
        <end position="61"/>
    </location>
</feature>
<evidence type="ECO:0000256" key="1">
    <source>
        <dbReference type="SAM" id="MobiDB-lite"/>
    </source>
</evidence>
<dbReference type="Proteomes" id="UP000242287">
    <property type="component" value="Unassembled WGS sequence"/>
</dbReference>
<dbReference type="AlphaFoldDB" id="A0A2A9NKQ4"/>